<reference evidence="7 8" key="1">
    <citation type="submission" date="2015-09" db="EMBL/GenBank/DDBJ databases">
        <title>Genome sequence of Acetobacterium wieringae DSM 1911.</title>
        <authorList>
            <person name="Poehlein A."/>
            <person name="Bengelsdorf F.R."/>
            <person name="Schiel-Bengelsdorf B."/>
            <person name="Duerre P."/>
            <person name="Daniel R."/>
        </authorList>
    </citation>
    <scope>NUCLEOTIDE SEQUENCE [LARGE SCALE GENOMIC DNA]</scope>
    <source>
        <strain evidence="7 8">DSM 1911</strain>
    </source>
</reference>
<evidence type="ECO:0000313" key="8">
    <source>
        <dbReference type="Proteomes" id="UP000176244"/>
    </source>
</evidence>
<keyword evidence="5" id="KW-0949">S-adenosyl-L-methionine</keyword>
<dbReference type="Pfam" id="PF03705">
    <property type="entry name" value="CheR_N"/>
    <property type="match status" value="1"/>
</dbReference>
<sequence length="284" mass="32664">MVALSQQEYQLFQRYIAAKCGIALDESKAYLVESRLAKLLIDSQCDSFAELFALLESHSDANIETRVIDAITTNETYWFRDPGSWQMLSKHWLPQNIAALQARKNGKIRVWSAAASTGQEIYSLIILISEYLKNNHITAVSLDDFEFLATDISTHVLSIARRGHYDPITIMRGLKPELRDAYFSRAGSSWVLNEDYRKRVRFEPFNLQNSFMLLGKFDLVFCRNVLIYFTEALRSDIYKKTAQVLKPQGLLLIGAAEIYYPMDDYFQKNITSDGTYFTVKEEAK</sequence>
<evidence type="ECO:0000259" key="6">
    <source>
        <dbReference type="PROSITE" id="PS50123"/>
    </source>
</evidence>
<keyword evidence="3 7" id="KW-0489">Methyltransferase</keyword>
<dbReference type="PANTHER" id="PTHR24422">
    <property type="entry name" value="CHEMOTAXIS PROTEIN METHYLTRANSFERASE"/>
    <property type="match status" value="1"/>
</dbReference>
<dbReference type="Pfam" id="PF01739">
    <property type="entry name" value="CheR"/>
    <property type="match status" value="1"/>
</dbReference>
<dbReference type="RefSeq" id="WP_070372297.1">
    <property type="nucleotide sequence ID" value="NZ_LKEU01000039.1"/>
</dbReference>
<dbReference type="Gene3D" id="1.10.155.10">
    <property type="entry name" value="Chemotaxis receptor methyltransferase CheR, N-terminal domain"/>
    <property type="match status" value="1"/>
</dbReference>
<gene>
    <name evidence="7" type="primary">cheR2_3</name>
    <name evidence="7" type="ORF">ACWI_30410</name>
</gene>
<dbReference type="AlphaFoldDB" id="A0A1F2PFW1"/>
<comment type="caution">
    <text evidence="7">The sequence shown here is derived from an EMBL/GenBank/DDBJ whole genome shotgun (WGS) entry which is preliminary data.</text>
</comment>
<dbReference type="Proteomes" id="UP000176244">
    <property type="component" value="Unassembled WGS sequence"/>
</dbReference>
<dbReference type="InterPro" id="IPR022641">
    <property type="entry name" value="CheR_N"/>
</dbReference>
<evidence type="ECO:0000256" key="4">
    <source>
        <dbReference type="ARBA" id="ARBA00022679"/>
    </source>
</evidence>
<dbReference type="EC" id="2.1.1.80" evidence="2"/>
<accession>A0A1F2PFW1</accession>
<evidence type="ECO:0000256" key="1">
    <source>
        <dbReference type="ARBA" id="ARBA00001541"/>
    </source>
</evidence>
<dbReference type="InterPro" id="IPR000780">
    <property type="entry name" value="CheR_MeTrfase"/>
</dbReference>
<protein>
    <recommendedName>
        <fullName evidence="2">protein-glutamate O-methyltransferase</fullName>
        <ecNumber evidence="2">2.1.1.80</ecNumber>
    </recommendedName>
</protein>
<evidence type="ECO:0000256" key="3">
    <source>
        <dbReference type="ARBA" id="ARBA00022603"/>
    </source>
</evidence>
<proteinExistence type="predicted"/>
<dbReference type="InterPro" id="IPR029063">
    <property type="entry name" value="SAM-dependent_MTases_sf"/>
</dbReference>
<keyword evidence="4 7" id="KW-0808">Transferase</keyword>
<dbReference type="PRINTS" id="PR00996">
    <property type="entry name" value="CHERMTFRASE"/>
</dbReference>
<dbReference type="GO" id="GO:0008983">
    <property type="term" value="F:protein-glutamate O-methyltransferase activity"/>
    <property type="evidence" value="ECO:0007669"/>
    <property type="project" value="UniProtKB-EC"/>
</dbReference>
<evidence type="ECO:0000256" key="2">
    <source>
        <dbReference type="ARBA" id="ARBA00012534"/>
    </source>
</evidence>
<dbReference type="PROSITE" id="PS50123">
    <property type="entry name" value="CHER"/>
    <property type="match status" value="1"/>
</dbReference>
<dbReference type="STRING" id="52694.ACWI_30410"/>
<dbReference type="SMART" id="SM00138">
    <property type="entry name" value="MeTrc"/>
    <property type="match status" value="1"/>
</dbReference>
<dbReference type="InterPro" id="IPR036804">
    <property type="entry name" value="CheR_N_sf"/>
</dbReference>
<dbReference type="SUPFAM" id="SSF53335">
    <property type="entry name" value="S-adenosyl-L-methionine-dependent methyltransferases"/>
    <property type="match status" value="1"/>
</dbReference>
<dbReference type="InterPro" id="IPR022642">
    <property type="entry name" value="CheR_C"/>
</dbReference>
<dbReference type="GO" id="GO:0032259">
    <property type="term" value="P:methylation"/>
    <property type="evidence" value="ECO:0007669"/>
    <property type="project" value="UniProtKB-KW"/>
</dbReference>
<dbReference type="PANTHER" id="PTHR24422:SF21">
    <property type="entry name" value="CHEMOTAXIS PROTEIN METHYLTRANSFERASE 1"/>
    <property type="match status" value="1"/>
</dbReference>
<comment type="catalytic activity">
    <reaction evidence="1">
        <text>L-glutamyl-[protein] + S-adenosyl-L-methionine = [protein]-L-glutamate 5-O-methyl ester + S-adenosyl-L-homocysteine</text>
        <dbReference type="Rhea" id="RHEA:24452"/>
        <dbReference type="Rhea" id="RHEA-COMP:10208"/>
        <dbReference type="Rhea" id="RHEA-COMP:10311"/>
        <dbReference type="ChEBI" id="CHEBI:29973"/>
        <dbReference type="ChEBI" id="CHEBI:57856"/>
        <dbReference type="ChEBI" id="CHEBI:59789"/>
        <dbReference type="ChEBI" id="CHEBI:82795"/>
        <dbReference type="EC" id="2.1.1.80"/>
    </reaction>
</comment>
<dbReference type="InterPro" id="IPR050903">
    <property type="entry name" value="Bact_Chemotaxis_MeTrfase"/>
</dbReference>
<dbReference type="OrthoDB" id="9816309at2"/>
<evidence type="ECO:0000256" key="5">
    <source>
        <dbReference type="ARBA" id="ARBA00022691"/>
    </source>
</evidence>
<dbReference type="Gene3D" id="3.40.50.150">
    <property type="entry name" value="Vaccinia Virus protein VP39"/>
    <property type="match status" value="1"/>
</dbReference>
<dbReference type="SUPFAM" id="SSF47757">
    <property type="entry name" value="Chemotaxis receptor methyltransferase CheR, N-terminal domain"/>
    <property type="match status" value="1"/>
</dbReference>
<feature type="domain" description="CheR-type methyltransferase" evidence="6">
    <location>
        <begin position="1"/>
        <end position="283"/>
    </location>
</feature>
<organism evidence="7 8">
    <name type="scientific">Acetobacterium wieringae</name>
    <dbReference type="NCBI Taxonomy" id="52694"/>
    <lineage>
        <taxon>Bacteria</taxon>
        <taxon>Bacillati</taxon>
        <taxon>Bacillota</taxon>
        <taxon>Clostridia</taxon>
        <taxon>Eubacteriales</taxon>
        <taxon>Eubacteriaceae</taxon>
        <taxon>Acetobacterium</taxon>
    </lineage>
</organism>
<dbReference type="EMBL" id="LKEU01000039">
    <property type="protein sequence ID" value="OFV69586.1"/>
    <property type="molecule type" value="Genomic_DNA"/>
</dbReference>
<evidence type="ECO:0000313" key="7">
    <source>
        <dbReference type="EMBL" id="OFV69586.1"/>
    </source>
</evidence>
<name>A0A1F2PFW1_9FIRM</name>